<evidence type="ECO:0000256" key="4">
    <source>
        <dbReference type="ARBA" id="ARBA00023136"/>
    </source>
</evidence>
<comment type="caution">
    <text evidence="7">The sequence shown here is derived from an EMBL/GenBank/DDBJ whole genome shotgun (WGS) entry which is preliminary data.</text>
</comment>
<name>A0AAD4NCM4_9BILA</name>
<dbReference type="PANTHER" id="PTHR23360">
    <property type="entry name" value="G-PROTEIN COUPLED RECEPTORS FAMILY 1 PROFILE DOMAIN-CONTAINING PROTEIN-RELATED"/>
    <property type="match status" value="1"/>
</dbReference>
<dbReference type="CDD" id="cd00637">
    <property type="entry name" value="7tm_classA_rhodopsin-like"/>
    <property type="match status" value="1"/>
</dbReference>
<evidence type="ECO:0000259" key="6">
    <source>
        <dbReference type="PROSITE" id="PS50262"/>
    </source>
</evidence>
<organism evidence="7 8">
    <name type="scientific">Ditylenchus destructor</name>
    <dbReference type="NCBI Taxonomy" id="166010"/>
    <lineage>
        <taxon>Eukaryota</taxon>
        <taxon>Metazoa</taxon>
        <taxon>Ecdysozoa</taxon>
        <taxon>Nematoda</taxon>
        <taxon>Chromadorea</taxon>
        <taxon>Rhabditida</taxon>
        <taxon>Tylenchina</taxon>
        <taxon>Tylenchomorpha</taxon>
        <taxon>Sphaerularioidea</taxon>
        <taxon>Anguinidae</taxon>
        <taxon>Anguininae</taxon>
        <taxon>Ditylenchus</taxon>
    </lineage>
</organism>
<accession>A0AAD4NCM4</accession>
<evidence type="ECO:0000256" key="3">
    <source>
        <dbReference type="ARBA" id="ARBA00022989"/>
    </source>
</evidence>
<gene>
    <name evidence="7" type="ORF">DdX_03767</name>
</gene>
<dbReference type="SMART" id="SM01381">
    <property type="entry name" value="7TM_GPCR_Srsx"/>
    <property type="match status" value="1"/>
</dbReference>
<proteinExistence type="predicted"/>
<dbReference type="Gene3D" id="1.20.1070.10">
    <property type="entry name" value="Rhodopsin 7-helix transmembrane proteins"/>
    <property type="match status" value="1"/>
</dbReference>
<dbReference type="SUPFAM" id="SSF81321">
    <property type="entry name" value="Family A G protein-coupled receptor-like"/>
    <property type="match status" value="1"/>
</dbReference>
<evidence type="ECO:0000256" key="5">
    <source>
        <dbReference type="SAM" id="Phobius"/>
    </source>
</evidence>
<evidence type="ECO:0000256" key="2">
    <source>
        <dbReference type="ARBA" id="ARBA00022692"/>
    </source>
</evidence>
<comment type="subcellular location">
    <subcellularLocation>
        <location evidence="1">Membrane</location>
    </subcellularLocation>
</comment>
<dbReference type="Gene3D" id="1.10.1220.70">
    <property type="match status" value="1"/>
</dbReference>
<keyword evidence="2 5" id="KW-0812">Transmembrane</keyword>
<dbReference type="Proteomes" id="UP001201812">
    <property type="component" value="Unassembled WGS sequence"/>
</dbReference>
<keyword evidence="3 5" id="KW-1133">Transmembrane helix</keyword>
<reference evidence="7" key="1">
    <citation type="submission" date="2022-01" db="EMBL/GenBank/DDBJ databases">
        <title>Genome Sequence Resource for Two Populations of Ditylenchus destructor, the Migratory Endoparasitic Phytonematode.</title>
        <authorList>
            <person name="Zhang H."/>
            <person name="Lin R."/>
            <person name="Xie B."/>
        </authorList>
    </citation>
    <scope>NUCLEOTIDE SEQUENCE</scope>
    <source>
        <strain evidence="7">BazhouSP</strain>
    </source>
</reference>
<protein>
    <submittedName>
        <fullName evidence="7">Serpentine type 7TM GPCR chemoreceptor srsx domain-containing protein</fullName>
    </submittedName>
</protein>
<sequence>MHTRCHVLIGLLAITDMVVCFYYSTLRIFIFMNMYNMTNSECFMRGIYGLFAMNAQAGLTLALALDRLFAIVKPASYRNWQAKSYLSFICAPATLYAIPMTMYGYFSSSRDLSLFLRSPTVQKTIELWLVWPVIINSSSNVIIYWWRSKEFRKAFVRILFANDVEILKRSTVWSKGSRRRTIAGSIKPLTVLPYSRFIHNEKDEFR</sequence>
<dbReference type="InterPro" id="IPR047130">
    <property type="entry name" value="7TM_GPCR_Srsx_nematod"/>
</dbReference>
<dbReference type="InterPro" id="IPR000276">
    <property type="entry name" value="GPCR_Rhodpsn"/>
</dbReference>
<dbReference type="InterPro" id="IPR019424">
    <property type="entry name" value="7TM_GPCR_Srsx"/>
</dbReference>
<keyword evidence="8" id="KW-1185">Reference proteome</keyword>
<evidence type="ECO:0000313" key="7">
    <source>
        <dbReference type="EMBL" id="KAI1723604.1"/>
    </source>
</evidence>
<dbReference type="AlphaFoldDB" id="A0AAD4NCM4"/>
<dbReference type="PANTHER" id="PTHR23360:SF16">
    <property type="entry name" value="G-PROTEIN COUPLED RECEPTORS FAMILY 1 PROFILE DOMAIN-CONTAINING PROTEIN"/>
    <property type="match status" value="1"/>
</dbReference>
<evidence type="ECO:0000313" key="8">
    <source>
        <dbReference type="Proteomes" id="UP001201812"/>
    </source>
</evidence>
<dbReference type="Pfam" id="PF10320">
    <property type="entry name" value="7TM_GPCR_Srsx"/>
    <property type="match status" value="1"/>
</dbReference>
<dbReference type="InterPro" id="IPR017452">
    <property type="entry name" value="GPCR_Rhodpsn_7TM"/>
</dbReference>
<evidence type="ECO:0000256" key="1">
    <source>
        <dbReference type="ARBA" id="ARBA00004370"/>
    </source>
</evidence>
<feature type="transmembrane region" description="Helical" evidence="5">
    <location>
        <begin position="85"/>
        <end position="105"/>
    </location>
</feature>
<keyword evidence="4 5" id="KW-0472">Membrane</keyword>
<dbReference type="GO" id="GO:0004930">
    <property type="term" value="F:G protein-coupled receptor activity"/>
    <property type="evidence" value="ECO:0007669"/>
    <property type="project" value="InterPro"/>
</dbReference>
<feature type="domain" description="G-protein coupled receptors family 1 profile" evidence="6">
    <location>
        <begin position="1"/>
        <end position="78"/>
    </location>
</feature>
<feature type="transmembrane region" description="Helical" evidence="5">
    <location>
        <begin position="46"/>
        <end position="65"/>
    </location>
</feature>
<dbReference type="GO" id="GO:0016020">
    <property type="term" value="C:membrane"/>
    <property type="evidence" value="ECO:0007669"/>
    <property type="project" value="UniProtKB-SubCell"/>
</dbReference>
<feature type="transmembrane region" description="Helical" evidence="5">
    <location>
        <begin position="7"/>
        <end position="26"/>
    </location>
</feature>
<dbReference type="EMBL" id="JAKKPZ010000003">
    <property type="protein sequence ID" value="KAI1723604.1"/>
    <property type="molecule type" value="Genomic_DNA"/>
</dbReference>
<dbReference type="PROSITE" id="PS50262">
    <property type="entry name" value="G_PROTEIN_RECEP_F1_2"/>
    <property type="match status" value="1"/>
</dbReference>
<feature type="transmembrane region" description="Helical" evidence="5">
    <location>
        <begin position="125"/>
        <end position="146"/>
    </location>
</feature>